<organism evidence="2 3">
    <name type="scientific">Candidatus Cellulosilyticum pullistercoris</name>
    <dbReference type="NCBI Taxonomy" id="2838521"/>
    <lineage>
        <taxon>Bacteria</taxon>
        <taxon>Bacillati</taxon>
        <taxon>Bacillota</taxon>
        <taxon>Clostridia</taxon>
        <taxon>Lachnospirales</taxon>
        <taxon>Cellulosilyticaceae</taxon>
        <taxon>Cellulosilyticum</taxon>
    </lineage>
</organism>
<evidence type="ECO:0000259" key="1">
    <source>
        <dbReference type="Pfam" id="PF02342"/>
    </source>
</evidence>
<dbReference type="InterPro" id="IPR003325">
    <property type="entry name" value="TerD"/>
</dbReference>
<sequence>MTVNLIKGQKIDLTKGNAGLNQIMVGLGWDPVSNDPVPANQGLLKAIFGGGRKNFDCDSAVIMVDADNKLKNHKDVVYFANLTHSSRSVAHRGDNLTGDGAGDDEQIFVELKSVPANIERLIFVVNIFNCIKRGQDFGMIQNAYIRIVDNQSQKELVRFNLTDSYKGYTALEVGEVYRHNGEWKFAATGNGTKDASLRSMLEKYV</sequence>
<dbReference type="CDD" id="cd06974">
    <property type="entry name" value="TerD_like"/>
    <property type="match status" value="1"/>
</dbReference>
<name>A0A9E2NL16_9FIRM</name>
<evidence type="ECO:0000313" key="3">
    <source>
        <dbReference type="Proteomes" id="UP000824229"/>
    </source>
</evidence>
<comment type="caution">
    <text evidence="2">The sequence shown here is derived from an EMBL/GenBank/DDBJ whole genome shotgun (WGS) entry which is preliminary data.</text>
</comment>
<dbReference type="Proteomes" id="UP000824229">
    <property type="component" value="Unassembled WGS sequence"/>
</dbReference>
<proteinExistence type="predicted"/>
<dbReference type="PANTHER" id="PTHR32097:SF15">
    <property type="entry name" value="STRESS RESPONSE PROTEIN SCP2"/>
    <property type="match status" value="1"/>
</dbReference>
<dbReference type="Gene3D" id="2.60.60.30">
    <property type="entry name" value="sav2460 like domains"/>
    <property type="match status" value="1"/>
</dbReference>
<gene>
    <name evidence="2" type="ORF">H9872_04060</name>
</gene>
<protein>
    <submittedName>
        <fullName evidence="2">TerD family protein</fullName>
    </submittedName>
</protein>
<dbReference type="PANTHER" id="PTHR32097">
    <property type="entry name" value="CAMP-BINDING PROTEIN 1-RELATED"/>
    <property type="match status" value="1"/>
</dbReference>
<evidence type="ECO:0000313" key="2">
    <source>
        <dbReference type="EMBL" id="MBU3803914.1"/>
    </source>
</evidence>
<reference evidence="2" key="2">
    <citation type="submission" date="2021-04" db="EMBL/GenBank/DDBJ databases">
        <authorList>
            <person name="Gilroy R."/>
        </authorList>
    </citation>
    <scope>NUCLEOTIDE SEQUENCE</scope>
    <source>
        <strain evidence="2">B5-657</strain>
    </source>
</reference>
<accession>A0A9E2NL16</accession>
<dbReference type="EMBL" id="JAHLFQ010000084">
    <property type="protein sequence ID" value="MBU3803914.1"/>
    <property type="molecule type" value="Genomic_DNA"/>
</dbReference>
<dbReference type="AlphaFoldDB" id="A0A9E2NL16"/>
<reference evidence="2" key="1">
    <citation type="journal article" date="2021" name="PeerJ">
        <title>Extensive microbial diversity within the chicken gut microbiome revealed by metagenomics and culture.</title>
        <authorList>
            <person name="Gilroy R."/>
            <person name="Ravi A."/>
            <person name="Getino M."/>
            <person name="Pursley I."/>
            <person name="Horton D.L."/>
            <person name="Alikhan N.F."/>
            <person name="Baker D."/>
            <person name="Gharbi K."/>
            <person name="Hall N."/>
            <person name="Watson M."/>
            <person name="Adriaenssens E.M."/>
            <person name="Foster-Nyarko E."/>
            <person name="Jarju S."/>
            <person name="Secka A."/>
            <person name="Antonio M."/>
            <person name="Oren A."/>
            <person name="Chaudhuri R.R."/>
            <person name="La Ragione R."/>
            <person name="Hildebrand F."/>
            <person name="Pallen M.J."/>
        </authorList>
    </citation>
    <scope>NUCLEOTIDE SEQUENCE</scope>
    <source>
        <strain evidence="2">B5-657</strain>
    </source>
</reference>
<feature type="domain" description="TerD" evidence="1">
    <location>
        <begin position="1"/>
        <end position="204"/>
    </location>
</feature>
<dbReference type="InterPro" id="IPR051324">
    <property type="entry name" value="Stress/Tellurium_Resist"/>
</dbReference>
<dbReference type="Pfam" id="PF02342">
    <property type="entry name" value="TerD"/>
    <property type="match status" value="1"/>
</dbReference>